<evidence type="ECO:0000313" key="3">
    <source>
        <dbReference type="Proteomes" id="UP000054771"/>
    </source>
</evidence>
<evidence type="ECO:0000256" key="1">
    <source>
        <dbReference type="SAM" id="MobiDB-lite"/>
    </source>
</evidence>
<dbReference type="Proteomes" id="UP000054771">
    <property type="component" value="Unassembled WGS sequence"/>
</dbReference>
<organism evidence="2 3">
    <name type="scientific">Aspergillus calidoustus</name>
    <dbReference type="NCBI Taxonomy" id="454130"/>
    <lineage>
        <taxon>Eukaryota</taxon>
        <taxon>Fungi</taxon>
        <taxon>Dikarya</taxon>
        <taxon>Ascomycota</taxon>
        <taxon>Pezizomycotina</taxon>
        <taxon>Eurotiomycetes</taxon>
        <taxon>Eurotiomycetidae</taxon>
        <taxon>Eurotiales</taxon>
        <taxon>Aspergillaceae</taxon>
        <taxon>Aspergillus</taxon>
        <taxon>Aspergillus subgen. Nidulantes</taxon>
    </lineage>
</organism>
<dbReference type="STRING" id="454130.A0A0U5GAL7"/>
<protein>
    <submittedName>
        <fullName evidence="2">Uncharacterized protein</fullName>
    </submittedName>
</protein>
<keyword evidence="3" id="KW-1185">Reference proteome</keyword>
<accession>A0A0U5GAL7</accession>
<feature type="compositionally biased region" description="Polar residues" evidence="1">
    <location>
        <begin position="18"/>
        <end position="30"/>
    </location>
</feature>
<dbReference type="Gene3D" id="3.90.1150.10">
    <property type="entry name" value="Aspartate Aminotransferase, domain 1"/>
    <property type="match status" value="1"/>
</dbReference>
<feature type="region of interest" description="Disordered" evidence="1">
    <location>
        <begin position="76"/>
        <end position="109"/>
    </location>
</feature>
<dbReference type="EMBL" id="CDMC01000012">
    <property type="protein sequence ID" value="CEL08715.1"/>
    <property type="molecule type" value="Genomic_DNA"/>
</dbReference>
<dbReference type="InterPro" id="IPR015422">
    <property type="entry name" value="PyrdxlP-dep_Trfase_small"/>
</dbReference>
<sequence>MLGRDYPALTPKYMMHPSLSSTGPRATTTPTNSNAIIAMFSGSKTASDYFHVAQKHYEARNPKSKSQHEVAARHLPGGNTRSVLHGSPFPLSMASGRGNRVIDLDGHDR</sequence>
<feature type="compositionally biased region" description="Basic and acidic residues" evidence="1">
    <location>
        <begin position="100"/>
        <end position="109"/>
    </location>
</feature>
<dbReference type="AlphaFoldDB" id="A0A0U5GAL7"/>
<dbReference type="OrthoDB" id="425114at2759"/>
<proteinExistence type="predicted"/>
<gene>
    <name evidence="2" type="ORF">ASPCAL11860</name>
</gene>
<name>A0A0U5GAL7_ASPCI</name>
<feature type="region of interest" description="Disordered" evidence="1">
    <location>
        <begin position="1"/>
        <end position="30"/>
    </location>
</feature>
<evidence type="ECO:0000313" key="2">
    <source>
        <dbReference type="EMBL" id="CEL08715.1"/>
    </source>
</evidence>
<reference evidence="3" key="1">
    <citation type="journal article" date="2016" name="Genome Announc.">
        <title>Draft genome sequences of fungus Aspergillus calidoustus.</title>
        <authorList>
            <person name="Horn F."/>
            <person name="Linde J."/>
            <person name="Mattern D.J."/>
            <person name="Walther G."/>
            <person name="Guthke R."/>
            <person name="Scherlach K."/>
            <person name="Martin K."/>
            <person name="Brakhage A.A."/>
            <person name="Petzke L."/>
            <person name="Valiante V."/>
        </authorList>
    </citation>
    <scope>NUCLEOTIDE SEQUENCE [LARGE SCALE GENOMIC DNA]</scope>
    <source>
        <strain evidence="3">SF006504</strain>
    </source>
</reference>